<reference evidence="2" key="1">
    <citation type="submission" date="2023-08" db="EMBL/GenBank/DDBJ databases">
        <authorList>
            <person name="Alioto T."/>
            <person name="Alioto T."/>
            <person name="Gomez Garrido J."/>
        </authorList>
    </citation>
    <scope>NUCLEOTIDE SEQUENCE</scope>
</reference>
<feature type="region of interest" description="Disordered" evidence="1">
    <location>
        <begin position="21"/>
        <end position="55"/>
    </location>
</feature>
<protein>
    <submittedName>
        <fullName evidence="2">Uncharacterized protein</fullName>
    </submittedName>
</protein>
<dbReference type="EMBL" id="OY660867">
    <property type="protein sequence ID" value="CAJ1055749.1"/>
    <property type="molecule type" value="Genomic_DNA"/>
</dbReference>
<proteinExistence type="predicted"/>
<feature type="compositionally biased region" description="Gly residues" evidence="1">
    <location>
        <begin position="39"/>
        <end position="50"/>
    </location>
</feature>
<evidence type="ECO:0000313" key="3">
    <source>
        <dbReference type="Proteomes" id="UP001178508"/>
    </source>
</evidence>
<gene>
    <name evidence="2" type="ORF">XNOV1_A034958</name>
</gene>
<dbReference type="Proteomes" id="UP001178508">
    <property type="component" value="Chromosome 4"/>
</dbReference>
<evidence type="ECO:0000313" key="2">
    <source>
        <dbReference type="EMBL" id="CAJ1055749.1"/>
    </source>
</evidence>
<organism evidence="2 3">
    <name type="scientific">Xyrichtys novacula</name>
    <name type="common">Pearly razorfish</name>
    <name type="synonym">Hemipteronotus novacula</name>
    <dbReference type="NCBI Taxonomy" id="13765"/>
    <lineage>
        <taxon>Eukaryota</taxon>
        <taxon>Metazoa</taxon>
        <taxon>Chordata</taxon>
        <taxon>Craniata</taxon>
        <taxon>Vertebrata</taxon>
        <taxon>Euteleostomi</taxon>
        <taxon>Actinopterygii</taxon>
        <taxon>Neopterygii</taxon>
        <taxon>Teleostei</taxon>
        <taxon>Neoteleostei</taxon>
        <taxon>Acanthomorphata</taxon>
        <taxon>Eupercaria</taxon>
        <taxon>Labriformes</taxon>
        <taxon>Labridae</taxon>
        <taxon>Xyrichtys</taxon>
    </lineage>
</organism>
<sequence length="103" mass="11088">MAPVMTRPAIPVKYYPECFRLNGPLEGREPPHHESQSYGRGGGGGGGGGDSELRMNLTFYSDSTDQRHREAESEAAANHLLHSQRVCGAGGDFSPVFPFTSPP</sequence>
<keyword evidence="3" id="KW-1185">Reference proteome</keyword>
<feature type="compositionally biased region" description="Basic and acidic residues" evidence="1">
    <location>
        <begin position="26"/>
        <end position="35"/>
    </location>
</feature>
<accession>A0AAV1F4Y7</accession>
<dbReference type="AlphaFoldDB" id="A0AAV1F4Y7"/>
<name>A0AAV1F4Y7_XYRNO</name>
<evidence type="ECO:0000256" key="1">
    <source>
        <dbReference type="SAM" id="MobiDB-lite"/>
    </source>
</evidence>